<dbReference type="GeneID" id="83202908"/>
<feature type="region of interest" description="Disordered" evidence="1">
    <location>
        <begin position="376"/>
        <end position="410"/>
    </location>
</feature>
<accession>A0A9W9NUT0</accession>
<evidence type="ECO:0000313" key="3">
    <source>
        <dbReference type="Proteomes" id="UP001150941"/>
    </source>
</evidence>
<feature type="compositionally biased region" description="Low complexity" evidence="1">
    <location>
        <begin position="378"/>
        <end position="405"/>
    </location>
</feature>
<sequence>MESFYSEKAGYDQSRHDVLSLSRSMRNLNQRELSDHASGVISPTTEMEGKLRNSQRRRVPVAVGFPTKSTFLALESQHRMAGLQRTPDFDLSNHPQGFARPSSMGFVSYDDEQSASYSQPPSYGMVGAPSGTLVEYGTSSYSPKPWDSVMNGRSSNECIYPESEANSFSHGPFTYMVPSQGMMPSSDLSPCTGSGLTAVLSSDAPGPDRILPTPTCRSQQAPNTTAGFLPVDFSGLPPPSDSKNAFWSPRLGGSPDQRQSPAHVVPSNDQFTLNSPLSKDVNSTAPELLFSCLPISTAEDSSPPLSTTAPLGVTSAGYSVLETLETEYPLPPEVQTRSFSRDRLANSSQRFLALTDECSPEIYGYSSSEKTKVRRARASSALGNSSGASGTLGSSSDSSGSVSGSGDDERCSTATLISGLPYTRVQHRDSPACLPFNLLPDALPEYHRSVATYVHRASVGPLGNQGAY</sequence>
<organism evidence="2 3">
    <name type="scientific">Penicillium chermesinum</name>
    <dbReference type="NCBI Taxonomy" id="63820"/>
    <lineage>
        <taxon>Eukaryota</taxon>
        <taxon>Fungi</taxon>
        <taxon>Dikarya</taxon>
        <taxon>Ascomycota</taxon>
        <taxon>Pezizomycotina</taxon>
        <taxon>Eurotiomycetes</taxon>
        <taxon>Eurotiomycetidae</taxon>
        <taxon>Eurotiales</taxon>
        <taxon>Aspergillaceae</taxon>
        <taxon>Penicillium</taxon>
    </lineage>
</organism>
<name>A0A9W9NUT0_9EURO</name>
<dbReference type="AlphaFoldDB" id="A0A9W9NUT0"/>
<feature type="region of interest" description="Disordered" evidence="1">
    <location>
        <begin position="239"/>
        <end position="278"/>
    </location>
</feature>
<dbReference type="RefSeq" id="XP_058328495.1">
    <property type="nucleotide sequence ID" value="XM_058475605.1"/>
</dbReference>
<keyword evidence="3" id="KW-1185">Reference proteome</keyword>
<feature type="compositionally biased region" description="Polar residues" evidence="1">
    <location>
        <begin position="267"/>
        <end position="278"/>
    </location>
</feature>
<evidence type="ECO:0000256" key="1">
    <source>
        <dbReference type="SAM" id="MobiDB-lite"/>
    </source>
</evidence>
<evidence type="ECO:0008006" key="4">
    <source>
        <dbReference type="Google" id="ProtNLM"/>
    </source>
</evidence>
<dbReference type="OrthoDB" id="5394557at2759"/>
<comment type="caution">
    <text evidence="2">The sequence shown here is derived from an EMBL/GenBank/DDBJ whole genome shotgun (WGS) entry which is preliminary data.</text>
</comment>
<reference evidence="2" key="1">
    <citation type="submission" date="2022-11" db="EMBL/GenBank/DDBJ databases">
        <authorList>
            <person name="Petersen C."/>
        </authorList>
    </citation>
    <scope>NUCLEOTIDE SEQUENCE</scope>
    <source>
        <strain evidence="2">IBT 19713</strain>
    </source>
</reference>
<gene>
    <name evidence="2" type="ORF">N7468_006309</name>
</gene>
<dbReference type="EMBL" id="JAPQKS010000005">
    <property type="protein sequence ID" value="KAJ5225084.1"/>
    <property type="molecule type" value="Genomic_DNA"/>
</dbReference>
<protein>
    <recommendedName>
        <fullName evidence="4">Hemagglutinin protein</fullName>
    </recommendedName>
</protein>
<evidence type="ECO:0000313" key="2">
    <source>
        <dbReference type="EMBL" id="KAJ5225084.1"/>
    </source>
</evidence>
<dbReference type="Proteomes" id="UP001150941">
    <property type="component" value="Unassembled WGS sequence"/>
</dbReference>
<proteinExistence type="predicted"/>
<reference evidence="2" key="2">
    <citation type="journal article" date="2023" name="IMA Fungus">
        <title>Comparative genomic study of the Penicillium genus elucidates a diverse pangenome and 15 lateral gene transfer events.</title>
        <authorList>
            <person name="Petersen C."/>
            <person name="Sorensen T."/>
            <person name="Nielsen M.R."/>
            <person name="Sondergaard T.E."/>
            <person name="Sorensen J.L."/>
            <person name="Fitzpatrick D.A."/>
            <person name="Frisvad J.C."/>
            <person name="Nielsen K.L."/>
        </authorList>
    </citation>
    <scope>NUCLEOTIDE SEQUENCE</scope>
    <source>
        <strain evidence="2">IBT 19713</strain>
    </source>
</reference>